<evidence type="ECO:0000313" key="1">
    <source>
        <dbReference type="EMBL" id="MBD2534361.1"/>
    </source>
</evidence>
<proteinExistence type="predicted"/>
<dbReference type="EMBL" id="JACJSI010000155">
    <property type="protein sequence ID" value="MBD2534361.1"/>
    <property type="molecule type" value="Genomic_DNA"/>
</dbReference>
<evidence type="ECO:0000313" key="2">
    <source>
        <dbReference type="Proteomes" id="UP000623440"/>
    </source>
</evidence>
<keyword evidence="2" id="KW-1185">Reference proteome</keyword>
<organism evidence="1 2">
    <name type="scientific">Nostoc flagelliforme FACHB-838</name>
    <dbReference type="NCBI Taxonomy" id="2692904"/>
    <lineage>
        <taxon>Bacteria</taxon>
        <taxon>Bacillati</taxon>
        <taxon>Cyanobacteriota</taxon>
        <taxon>Cyanophyceae</taxon>
        <taxon>Nostocales</taxon>
        <taxon>Nostocaceae</taxon>
        <taxon>Nostoc</taxon>
    </lineage>
</organism>
<protein>
    <submittedName>
        <fullName evidence="1">Uncharacterized protein</fullName>
    </submittedName>
</protein>
<comment type="caution">
    <text evidence="1">The sequence shown here is derived from an EMBL/GenBank/DDBJ whole genome shotgun (WGS) entry which is preliminary data.</text>
</comment>
<gene>
    <name evidence="1" type="ORF">H6G97_34550</name>
</gene>
<dbReference type="Proteomes" id="UP000623440">
    <property type="component" value="Unassembled WGS sequence"/>
</dbReference>
<sequence>MQQLRDILCTPQFQLNAEIGRTVKRCWDNVPGASLLAACRRHRLFQIGDTNLDSDQVMPWLYLSLLVRKGGNRRETQQAKSSVVAWFEWARRERIAIAMSGEVVYTPRGEGVAVAEMMRRFPVRE</sequence>
<reference evidence="1 2" key="1">
    <citation type="journal article" date="2020" name="ISME J.">
        <title>Comparative genomics reveals insights into cyanobacterial evolution and habitat adaptation.</title>
        <authorList>
            <person name="Chen M.Y."/>
            <person name="Teng W.K."/>
            <person name="Zhao L."/>
            <person name="Hu C.X."/>
            <person name="Zhou Y.K."/>
            <person name="Han B.P."/>
            <person name="Song L.R."/>
            <person name="Shu W.S."/>
        </authorList>
    </citation>
    <scope>NUCLEOTIDE SEQUENCE [LARGE SCALE GENOMIC DNA]</scope>
    <source>
        <strain evidence="1 2">FACHB-838</strain>
    </source>
</reference>
<name>A0ABR8DY50_9NOSO</name>
<dbReference type="RefSeq" id="WP_190944871.1">
    <property type="nucleotide sequence ID" value="NZ_JACJSI010000155.1"/>
</dbReference>
<accession>A0ABR8DY50</accession>